<dbReference type="EMBL" id="ANMO01000097">
    <property type="protein sequence ID" value="EMB17269.1"/>
    <property type="molecule type" value="Genomic_DNA"/>
</dbReference>
<accession>M2B4X9</accession>
<dbReference type="PATRIC" id="fig|1263867.3.peg.1917"/>
<gene>
    <name evidence="1" type="ORF">RE6C_01807</name>
</gene>
<name>M2B4X9_9BACT</name>
<organism evidence="1 2">
    <name type="scientific">Rhodopirellula europaea 6C</name>
    <dbReference type="NCBI Taxonomy" id="1263867"/>
    <lineage>
        <taxon>Bacteria</taxon>
        <taxon>Pseudomonadati</taxon>
        <taxon>Planctomycetota</taxon>
        <taxon>Planctomycetia</taxon>
        <taxon>Pirellulales</taxon>
        <taxon>Pirellulaceae</taxon>
        <taxon>Rhodopirellula</taxon>
    </lineage>
</organism>
<keyword evidence="2" id="KW-1185">Reference proteome</keyword>
<sequence length="59" mass="6349">MMQLKGFNSERGHSGDEQSRVAVVAFSAGIDNRVTTSEKLVGRAARRTGAQTQTANNLK</sequence>
<proteinExistence type="predicted"/>
<evidence type="ECO:0000313" key="1">
    <source>
        <dbReference type="EMBL" id="EMB17269.1"/>
    </source>
</evidence>
<dbReference type="RefSeq" id="WP_008655697.1">
    <property type="nucleotide sequence ID" value="NZ_ANMO01000097.1"/>
</dbReference>
<comment type="caution">
    <text evidence="1">The sequence shown here is derived from an EMBL/GenBank/DDBJ whole genome shotgun (WGS) entry which is preliminary data.</text>
</comment>
<reference evidence="1" key="1">
    <citation type="submission" date="2012-11" db="EMBL/GenBank/DDBJ databases">
        <title>Permanent draft genomes of Rhodopirellula europaea strain SH398 and 6C.</title>
        <authorList>
            <person name="Richter M."/>
            <person name="Richter-Heitmann T."/>
            <person name="Frank C."/>
            <person name="Harder J."/>
            <person name="Glockner F.O."/>
        </authorList>
    </citation>
    <scope>NUCLEOTIDE SEQUENCE</scope>
    <source>
        <strain evidence="1">6C</strain>
    </source>
</reference>
<reference evidence="1" key="2">
    <citation type="journal article" date="2013" name="Mar. Genomics">
        <title>Expression of sulfatases in Rhodopirellula baltica and the diversity of sulfatases in the genus Rhodopirellula.</title>
        <authorList>
            <person name="Wegner C.E."/>
            <person name="Richter-Heitmann T."/>
            <person name="Klindworth A."/>
            <person name="Klockow C."/>
            <person name="Richter M."/>
            <person name="Achstetter T."/>
            <person name="Glockner F.O."/>
            <person name="Harder J."/>
        </authorList>
    </citation>
    <scope>NUCLEOTIDE SEQUENCE [LARGE SCALE GENOMIC DNA]</scope>
    <source>
        <strain evidence="1">6C</strain>
    </source>
</reference>
<dbReference type="Proteomes" id="UP000011529">
    <property type="component" value="Unassembled WGS sequence"/>
</dbReference>
<protein>
    <submittedName>
        <fullName evidence="1">Uncharacterized protein</fullName>
    </submittedName>
</protein>
<dbReference type="AlphaFoldDB" id="M2B4X9"/>
<evidence type="ECO:0000313" key="2">
    <source>
        <dbReference type="Proteomes" id="UP000011529"/>
    </source>
</evidence>